<dbReference type="EC" id="2.7.1.6" evidence="10"/>
<comment type="caution">
    <text evidence="14">The sequence shown here is derived from an EMBL/GenBank/DDBJ whole genome shotgun (WGS) entry which is preliminary data.</text>
</comment>
<keyword evidence="9" id="KW-0119">Carbohydrate metabolism</keyword>
<keyword evidence="6" id="KW-0067">ATP-binding</keyword>
<dbReference type="AlphaFoldDB" id="A0A9D1NL54"/>
<dbReference type="SUPFAM" id="SSF54211">
    <property type="entry name" value="Ribosomal protein S5 domain 2-like"/>
    <property type="match status" value="1"/>
</dbReference>
<evidence type="ECO:0000256" key="7">
    <source>
        <dbReference type="ARBA" id="ARBA00022842"/>
    </source>
</evidence>
<dbReference type="InterPro" id="IPR006206">
    <property type="entry name" value="Mevalonate/galactokinase"/>
</dbReference>
<keyword evidence="7" id="KW-0460">Magnesium</keyword>
<dbReference type="PRINTS" id="PR00959">
    <property type="entry name" value="MEVGALKINASE"/>
</dbReference>
<gene>
    <name evidence="14" type="primary">galK</name>
    <name evidence="14" type="ORF">IAC75_04830</name>
</gene>
<sequence length="383" mass="40702">MDIKEFFRSRFNVDPAAVAQAPGRLEFIGNHVDYNKGLVMGVAIDKHISVAVSLRDDDEIRMASAGLNAEGAVSLGNVSLQSGAQSFMNYPLGVFAMLREAGLKAERGFNLADASTVPTGAGVSSSAAIELATAYALCKIYDFPLSKIDIVRTGRKAENVFVGMPCGILDQGVSGFGEKDAIVRIDCKTEEFSALPIPAGTVFWVFNSMVKHALVAGDYAKRHASCMAAAETLGKYDPKIRCLADATLSAAEACRSKLSEEDFKRAVHVINENARVVEMEHALAVGDLAAVGDLLKASHASSRDWFENSCPEIDFLVEELSAQPNVYGARLSGGGFGGIAIALASEAFSEAQAEKVADAFEAKFGKRPKYFQTKIGEGAGLVA</sequence>
<dbReference type="PIRSF" id="PIRSF000530">
    <property type="entry name" value="Galactokinase"/>
    <property type="match status" value="1"/>
</dbReference>
<dbReference type="FunFam" id="3.30.70.890:FF:000001">
    <property type="entry name" value="Galactokinase"/>
    <property type="match status" value="1"/>
</dbReference>
<dbReference type="GO" id="GO:0005524">
    <property type="term" value="F:ATP binding"/>
    <property type="evidence" value="ECO:0007669"/>
    <property type="project" value="UniProtKB-UniRule"/>
</dbReference>
<dbReference type="InterPro" id="IPR006204">
    <property type="entry name" value="GHMP_kinase_N_dom"/>
</dbReference>
<evidence type="ECO:0000256" key="8">
    <source>
        <dbReference type="ARBA" id="ARBA00023144"/>
    </source>
</evidence>
<evidence type="ECO:0000256" key="10">
    <source>
        <dbReference type="NCBIfam" id="TIGR00131"/>
    </source>
</evidence>
<evidence type="ECO:0000256" key="4">
    <source>
        <dbReference type="ARBA" id="ARBA00022741"/>
    </source>
</evidence>
<dbReference type="InterPro" id="IPR000705">
    <property type="entry name" value="Galactokinase"/>
</dbReference>
<dbReference type="InterPro" id="IPR014721">
    <property type="entry name" value="Ribsml_uS5_D2-typ_fold_subgr"/>
</dbReference>
<dbReference type="Pfam" id="PF08544">
    <property type="entry name" value="GHMP_kinases_C"/>
    <property type="match status" value="1"/>
</dbReference>
<dbReference type="GO" id="GO:0004335">
    <property type="term" value="F:galactokinase activity"/>
    <property type="evidence" value="ECO:0007669"/>
    <property type="project" value="UniProtKB-UniRule"/>
</dbReference>
<dbReference type="InterPro" id="IPR020568">
    <property type="entry name" value="Ribosomal_Su5_D2-typ_SF"/>
</dbReference>
<dbReference type="PRINTS" id="PR00473">
    <property type="entry name" value="GALCTOKINASE"/>
</dbReference>
<evidence type="ECO:0000256" key="6">
    <source>
        <dbReference type="ARBA" id="ARBA00022840"/>
    </source>
</evidence>
<dbReference type="EMBL" id="DVOG01000128">
    <property type="protein sequence ID" value="HIV04458.1"/>
    <property type="molecule type" value="Genomic_DNA"/>
</dbReference>
<dbReference type="Pfam" id="PF00288">
    <property type="entry name" value="GHMP_kinases_N"/>
    <property type="match status" value="1"/>
</dbReference>
<evidence type="ECO:0000256" key="5">
    <source>
        <dbReference type="ARBA" id="ARBA00022777"/>
    </source>
</evidence>
<evidence type="ECO:0000256" key="3">
    <source>
        <dbReference type="ARBA" id="ARBA00022723"/>
    </source>
</evidence>
<keyword evidence="3" id="KW-0479">Metal-binding</keyword>
<dbReference type="Gene3D" id="3.30.70.890">
    <property type="entry name" value="GHMP kinase, C-terminal domain"/>
    <property type="match status" value="1"/>
</dbReference>
<dbReference type="Pfam" id="PF10509">
    <property type="entry name" value="GalKase_gal_bdg"/>
    <property type="match status" value="1"/>
</dbReference>
<evidence type="ECO:0000313" key="15">
    <source>
        <dbReference type="Proteomes" id="UP000886812"/>
    </source>
</evidence>
<dbReference type="Gene3D" id="3.30.230.10">
    <property type="match status" value="1"/>
</dbReference>
<name>A0A9D1NL54_9BACT</name>
<proteinExistence type="inferred from homology"/>
<dbReference type="Proteomes" id="UP000886812">
    <property type="component" value="Unassembled WGS sequence"/>
</dbReference>
<dbReference type="PANTHER" id="PTHR10457">
    <property type="entry name" value="MEVALONATE KINASE/GALACTOKINASE"/>
    <property type="match status" value="1"/>
</dbReference>
<dbReference type="InterPro" id="IPR013750">
    <property type="entry name" value="GHMP_kinase_C_dom"/>
</dbReference>
<reference evidence="14" key="2">
    <citation type="journal article" date="2021" name="PeerJ">
        <title>Extensive microbial diversity within the chicken gut microbiome revealed by metagenomics and culture.</title>
        <authorList>
            <person name="Gilroy R."/>
            <person name="Ravi A."/>
            <person name="Getino M."/>
            <person name="Pursley I."/>
            <person name="Horton D.L."/>
            <person name="Alikhan N.F."/>
            <person name="Baker D."/>
            <person name="Gharbi K."/>
            <person name="Hall N."/>
            <person name="Watson M."/>
            <person name="Adriaenssens E.M."/>
            <person name="Foster-Nyarko E."/>
            <person name="Jarju S."/>
            <person name="Secka A."/>
            <person name="Antonio M."/>
            <person name="Oren A."/>
            <person name="Chaudhuri R.R."/>
            <person name="La Ragione R."/>
            <person name="Hildebrand F."/>
            <person name="Pallen M.J."/>
        </authorList>
    </citation>
    <scope>NUCLEOTIDE SEQUENCE</scope>
    <source>
        <strain evidence="14">10669</strain>
    </source>
</reference>
<keyword evidence="5" id="KW-0418">Kinase</keyword>
<dbReference type="InterPro" id="IPR036554">
    <property type="entry name" value="GHMP_kinase_C_sf"/>
</dbReference>
<evidence type="ECO:0000313" key="14">
    <source>
        <dbReference type="EMBL" id="HIV04458.1"/>
    </source>
</evidence>
<evidence type="ECO:0000256" key="2">
    <source>
        <dbReference type="ARBA" id="ARBA00022679"/>
    </source>
</evidence>
<organism evidence="14 15">
    <name type="scientific">Candidatus Spyradosoma merdigallinarum</name>
    <dbReference type="NCBI Taxonomy" id="2840950"/>
    <lineage>
        <taxon>Bacteria</taxon>
        <taxon>Pseudomonadati</taxon>
        <taxon>Verrucomicrobiota</taxon>
        <taxon>Opitutia</taxon>
        <taxon>Opitutia incertae sedis</taxon>
        <taxon>Candidatus Spyradosoma</taxon>
    </lineage>
</organism>
<dbReference type="GO" id="GO:0006012">
    <property type="term" value="P:galactose metabolic process"/>
    <property type="evidence" value="ECO:0007669"/>
    <property type="project" value="UniProtKB-UniRule"/>
</dbReference>
<evidence type="ECO:0000259" key="13">
    <source>
        <dbReference type="Pfam" id="PF10509"/>
    </source>
</evidence>
<evidence type="ECO:0000256" key="9">
    <source>
        <dbReference type="ARBA" id="ARBA00023277"/>
    </source>
</evidence>
<evidence type="ECO:0000259" key="12">
    <source>
        <dbReference type="Pfam" id="PF08544"/>
    </source>
</evidence>
<dbReference type="PANTHER" id="PTHR10457:SF7">
    <property type="entry name" value="GALACTOKINASE-RELATED"/>
    <property type="match status" value="1"/>
</dbReference>
<accession>A0A9D1NL54</accession>
<comment type="similarity">
    <text evidence="1">Belongs to the GHMP kinase family. GalK subfamily.</text>
</comment>
<feature type="domain" description="GHMP kinase C-terminal" evidence="12">
    <location>
        <begin position="279"/>
        <end position="364"/>
    </location>
</feature>
<protein>
    <recommendedName>
        <fullName evidence="10">Galactokinase</fullName>
        <ecNumber evidence="10">2.7.1.6</ecNumber>
    </recommendedName>
</protein>
<keyword evidence="8" id="KW-0299">Galactose metabolism</keyword>
<evidence type="ECO:0000256" key="1">
    <source>
        <dbReference type="ARBA" id="ARBA00006566"/>
    </source>
</evidence>
<feature type="domain" description="GHMP kinase N-terminal" evidence="11">
    <location>
        <begin position="89"/>
        <end position="177"/>
    </location>
</feature>
<dbReference type="NCBIfam" id="TIGR00131">
    <property type="entry name" value="gal_kin"/>
    <property type="match status" value="1"/>
</dbReference>
<dbReference type="SUPFAM" id="SSF55060">
    <property type="entry name" value="GHMP Kinase, C-terminal domain"/>
    <property type="match status" value="1"/>
</dbReference>
<keyword evidence="2 14" id="KW-0808">Transferase</keyword>
<evidence type="ECO:0000259" key="11">
    <source>
        <dbReference type="Pfam" id="PF00288"/>
    </source>
</evidence>
<keyword evidence="4" id="KW-0547">Nucleotide-binding</keyword>
<dbReference type="GO" id="GO:0046872">
    <property type="term" value="F:metal ion binding"/>
    <property type="evidence" value="ECO:0007669"/>
    <property type="project" value="UniProtKB-KW"/>
</dbReference>
<dbReference type="InterPro" id="IPR019539">
    <property type="entry name" value="GalKase_N"/>
</dbReference>
<feature type="domain" description="Galactokinase N-terminal" evidence="13">
    <location>
        <begin position="6"/>
        <end position="53"/>
    </location>
</feature>
<reference evidence="14" key="1">
    <citation type="submission" date="2020-10" db="EMBL/GenBank/DDBJ databases">
        <authorList>
            <person name="Gilroy R."/>
        </authorList>
    </citation>
    <scope>NUCLEOTIDE SEQUENCE</scope>
    <source>
        <strain evidence="14">10669</strain>
    </source>
</reference>
<dbReference type="GO" id="GO:0005829">
    <property type="term" value="C:cytosol"/>
    <property type="evidence" value="ECO:0007669"/>
    <property type="project" value="TreeGrafter"/>
</dbReference>